<evidence type="ECO:0000256" key="1">
    <source>
        <dbReference type="SAM" id="MobiDB-lite"/>
    </source>
</evidence>
<evidence type="ECO:0000259" key="3">
    <source>
        <dbReference type="Pfam" id="PF25043"/>
    </source>
</evidence>
<dbReference type="PANTHER" id="PTHR31373:SF27">
    <property type="entry name" value="TROVE DOMAIN-CONTAINING PROTEIN"/>
    <property type="match status" value="1"/>
</dbReference>
<dbReference type="EMBL" id="KY523104">
    <property type="protein sequence ID" value="QKU35967.1"/>
    <property type="molecule type" value="Genomic_DNA"/>
</dbReference>
<evidence type="ECO:0000259" key="2">
    <source>
        <dbReference type="Pfam" id="PF11443"/>
    </source>
</evidence>
<dbReference type="Pfam" id="PF25043">
    <property type="entry name" value="DUF7788"/>
    <property type="match status" value="1"/>
</dbReference>
<dbReference type="Pfam" id="PF11443">
    <property type="entry name" value="DUF2828"/>
    <property type="match status" value="2"/>
</dbReference>
<dbReference type="KEGG" id="vg:80519415"/>
<feature type="domain" description="DUF2828" evidence="2">
    <location>
        <begin position="8"/>
        <end position="117"/>
    </location>
</feature>
<dbReference type="InterPro" id="IPR036465">
    <property type="entry name" value="vWFA_dom_sf"/>
</dbReference>
<proteinExistence type="predicted"/>
<dbReference type="InterPro" id="IPR056690">
    <property type="entry name" value="DUF7788"/>
</dbReference>
<feature type="domain" description="DUF7788" evidence="3">
    <location>
        <begin position="319"/>
        <end position="495"/>
    </location>
</feature>
<evidence type="ECO:0000313" key="4">
    <source>
        <dbReference type="EMBL" id="QKU35967.1"/>
    </source>
</evidence>
<dbReference type="PIRSF" id="PIRSF015417">
    <property type="entry name" value="T31B5_30_vWA"/>
    <property type="match status" value="1"/>
</dbReference>
<sequence>MDCNTCFTENGDRAFSTTGSANLDFFTRITRNAPIPDFIDAFTKAWKENKETAFKLVMNMRDVRGGKGEKLIPAVIMVHLKHNVEPEVYEAILRKLVEYGYWKDLLRIIEIEARLAQETNKKAVADPHSIEVKLFAQQLKMDAQDIDAAVSSSGKKTAISLCGKWAPSEKTHYNHHPMYAAKSIMNELGLTPKEYRQLLTKLRKHLGVLEMLMSTQQYDKIDFSKIPSVAMMKMKHAFCRDGNAEGKESESRKKLHESYAEYLQKLAQGKTKVNVKGIQPHELVSTYLGRGNPDVDLLVEAQWKAVMELVTASGAFRNVTAIVDVSGSMHGQPMEVAIALGILVAMCTTGPFHGQVITFEENPTWHRLLGSNLMEQVNCLKNAPWGGSTNLRAVFDMILLQAVSARLTKEEMVKTLFIFTDMQFNSCDRGNWQSTFEYAKAAFAEKGYELPRIVCWNLRTSSSKSLPVTQDTEGYAMLSGFSAELLKCILNAQEFTPYAMMMHVLEPYAVPTEVSCCAVDELVVVPNLEAAVGKSAIKKAFKNPTSALMPSSRMNFSDSDSDSESSTESD</sequence>
<protein>
    <recommendedName>
        <fullName evidence="5">DUF2828 domain-containing protein</fullName>
    </recommendedName>
</protein>
<dbReference type="InterPro" id="IPR011205">
    <property type="entry name" value="UCP015417_vWA"/>
</dbReference>
<dbReference type="Gene3D" id="3.40.50.410">
    <property type="entry name" value="von Willebrand factor, type A domain"/>
    <property type="match status" value="1"/>
</dbReference>
<accession>A0A6N1NUJ8</accession>
<reference evidence="4" key="1">
    <citation type="submission" date="2017-01" db="EMBL/GenBank/DDBJ databases">
        <authorList>
            <person name="Assis F.L."/>
            <person name="Abrahao J.S."/>
            <person name="Silva L."/>
            <person name="Khalil J.B."/>
            <person name="Rodrigues R."/>
            <person name="Silva L.S."/>
            <person name="Arantes T."/>
            <person name="Boratto P."/>
            <person name="Andrade M."/>
            <person name="Kroon E.G."/>
            <person name="Ribeiro B."/>
            <person name="Bergier I."/>
            <person name="Seligmann H."/>
            <person name="Ghigo E."/>
            <person name="Colson P."/>
            <person name="Levasseur A."/>
            <person name="Raoult D."/>
            <person name="Scola B.L."/>
        </authorList>
    </citation>
    <scope>NUCLEOTIDE SEQUENCE</scope>
    <source>
        <strain evidence="4">Soda lake</strain>
    </source>
</reference>
<evidence type="ECO:0008006" key="5">
    <source>
        <dbReference type="Google" id="ProtNLM"/>
    </source>
</evidence>
<dbReference type="GeneID" id="80519415"/>
<dbReference type="SUPFAM" id="SSF53300">
    <property type="entry name" value="vWA-like"/>
    <property type="match status" value="1"/>
</dbReference>
<dbReference type="RefSeq" id="YP_010782651.1">
    <property type="nucleotide sequence ID" value="NC_075039.1"/>
</dbReference>
<feature type="compositionally biased region" description="Acidic residues" evidence="1">
    <location>
        <begin position="559"/>
        <end position="570"/>
    </location>
</feature>
<feature type="region of interest" description="Disordered" evidence="1">
    <location>
        <begin position="550"/>
        <end position="570"/>
    </location>
</feature>
<dbReference type="InterPro" id="IPR058580">
    <property type="entry name" value="DUF2828"/>
</dbReference>
<dbReference type="PANTHER" id="PTHR31373">
    <property type="entry name" value="OS06G0652100 PROTEIN"/>
    <property type="match status" value="1"/>
</dbReference>
<feature type="domain" description="DUF2828" evidence="2">
    <location>
        <begin position="132"/>
        <end position="315"/>
    </location>
</feature>
<organism evidence="4">
    <name type="scientific">Tupanvirus soda lake</name>
    <dbReference type="NCBI Taxonomy" id="2126985"/>
    <lineage>
        <taxon>Viruses</taxon>
        <taxon>Varidnaviria</taxon>
        <taxon>Bamfordvirae</taxon>
        <taxon>Nucleocytoviricota</taxon>
        <taxon>Megaviricetes</taxon>
        <taxon>Imitervirales</taxon>
        <taxon>Mimiviridae</taxon>
        <taxon>Megamimivirinae</taxon>
        <taxon>Tupanvirus</taxon>
        <taxon>Tupanvirus salinum</taxon>
    </lineage>
</organism>
<name>A0A6N1NUJ8_9VIRU</name>
<reference evidence="4" key="2">
    <citation type="journal article" date="2018" name="Nat. Commun.">
        <title>Tailed giant Tupanvirus possesses the most complete translational apparatus of the known virosphere.</title>
        <authorList>
            <person name="Abrahao J."/>
            <person name="Silva L."/>
            <person name="Silva L.S."/>
            <person name="Khalil J.Y.B."/>
            <person name="Rodrigues R."/>
            <person name="Arantes T."/>
            <person name="Assis F."/>
            <person name="Boratto P."/>
            <person name="Andrade M."/>
            <person name="Kroon E.G."/>
            <person name="Ribeiro B."/>
            <person name="Bergier I."/>
            <person name="Seligmann H."/>
            <person name="Ghigo E."/>
            <person name="Colson P."/>
            <person name="Levasseur A."/>
            <person name="Kroemer G."/>
            <person name="Raoult D."/>
            <person name="La Scola B."/>
        </authorList>
    </citation>
    <scope>NUCLEOTIDE SEQUENCE [LARGE SCALE GENOMIC DNA]</scope>
    <source>
        <strain evidence="4">Soda lake</strain>
    </source>
</reference>